<dbReference type="GO" id="GO:0005764">
    <property type="term" value="C:lysosome"/>
    <property type="evidence" value="ECO:0007669"/>
    <property type="project" value="InterPro"/>
</dbReference>
<accession>A0AAV4JDF9</accession>
<dbReference type="InterPro" id="IPR051428">
    <property type="entry name" value="Sphingo_Act-Surfact_Prot"/>
</dbReference>
<dbReference type="InterPro" id="IPR008373">
    <property type="entry name" value="Saposin"/>
</dbReference>
<dbReference type="PRINTS" id="PR01797">
    <property type="entry name" value="SAPOSIN"/>
</dbReference>
<dbReference type="Proteomes" id="UP000762676">
    <property type="component" value="Unassembled WGS sequence"/>
</dbReference>
<dbReference type="AlphaFoldDB" id="A0AAV4JDF9"/>
<dbReference type="GO" id="GO:0016020">
    <property type="term" value="C:membrane"/>
    <property type="evidence" value="ECO:0007669"/>
    <property type="project" value="GOC"/>
</dbReference>
<gene>
    <name evidence="4" type="ORF">ElyMa_005067700</name>
</gene>
<evidence type="ECO:0000256" key="1">
    <source>
        <dbReference type="ARBA" id="ARBA00023157"/>
    </source>
</evidence>
<evidence type="ECO:0000313" key="5">
    <source>
        <dbReference type="Proteomes" id="UP000762676"/>
    </source>
</evidence>
<comment type="caution">
    <text evidence="4">The sequence shown here is derived from an EMBL/GenBank/DDBJ whole genome shotgun (WGS) entry which is preliminary data.</text>
</comment>
<proteinExistence type="predicted"/>
<keyword evidence="2" id="KW-0325">Glycoprotein</keyword>
<dbReference type="InterPro" id="IPR008139">
    <property type="entry name" value="SaposinB_dom"/>
</dbReference>
<evidence type="ECO:0000259" key="3">
    <source>
        <dbReference type="PROSITE" id="PS50015"/>
    </source>
</evidence>
<feature type="domain" description="Saposin B-type" evidence="3">
    <location>
        <begin position="204"/>
        <end position="286"/>
    </location>
</feature>
<feature type="domain" description="Saposin B-type" evidence="3">
    <location>
        <begin position="584"/>
        <end position="665"/>
    </location>
</feature>
<dbReference type="Gene3D" id="1.10.225.10">
    <property type="entry name" value="Saposin-like"/>
    <property type="match status" value="5"/>
</dbReference>
<feature type="domain" description="Saposin B-type" evidence="3">
    <location>
        <begin position="464"/>
        <end position="546"/>
    </location>
</feature>
<dbReference type="PANTHER" id="PTHR11480">
    <property type="entry name" value="SAPOSIN-RELATED"/>
    <property type="match status" value="1"/>
</dbReference>
<dbReference type="EMBL" id="BMAT01010138">
    <property type="protein sequence ID" value="GFS20864.1"/>
    <property type="molecule type" value="Genomic_DNA"/>
</dbReference>
<name>A0AAV4JDF9_9GAST</name>
<keyword evidence="5" id="KW-1185">Reference proteome</keyword>
<organism evidence="4 5">
    <name type="scientific">Elysia marginata</name>
    <dbReference type="NCBI Taxonomy" id="1093978"/>
    <lineage>
        <taxon>Eukaryota</taxon>
        <taxon>Metazoa</taxon>
        <taxon>Spiralia</taxon>
        <taxon>Lophotrochozoa</taxon>
        <taxon>Mollusca</taxon>
        <taxon>Gastropoda</taxon>
        <taxon>Heterobranchia</taxon>
        <taxon>Euthyneura</taxon>
        <taxon>Panpulmonata</taxon>
        <taxon>Sacoglossa</taxon>
        <taxon>Placobranchoidea</taxon>
        <taxon>Plakobranchidae</taxon>
        <taxon>Elysia</taxon>
    </lineage>
</organism>
<keyword evidence="1" id="KW-1015">Disulfide bond</keyword>
<dbReference type="SMART" id="SM00741">
    <property type="entry name" value="SapB"/>
    <property type="match status" value="5"/>
</dbReference>
<dbReference type="SUPFAM" id="SSF47862">
    <property type="entry name" value="Saposin"/>
    <property type="match status" value="6"/>
</dbReference>
<sequence>MQDPDVICNALPFCRKDEVALIEHHEVLKVEASEGPFCTLCEESLGQILSLVTDRRLQSDIEDLIKSLICEALPTPLNGAISAEEGPMCAMCDGFLNDVAALATNAEFKDDIEKTLEGITCEFLSTPFSGISSGNICKILGLCGPEIKFWQKVSAGVSAIKETQAVHHVVRHVTAQNWAPVLGHFQAVLWKPVTPKSVSEDVGESPQCILCKEVLGELETIFTNPALKKDVENLSEVILCTALPGELKKMCETEVDRFTKLFFDFVGVSMNATNVCDMTGICWDDNLLHQSLVAPPMANKILEKDTASLKEETITSEVQERPQCTLCKEVIGQFDHLLINTALKEDIEFLTEAGMCSLLPTKLKARCKQQVEKFTDVIFDMINLSFNATNICEIIGVCWGPDAVQQTFSERLAPALHTINKVLTPVAPLVKKIKEENNKPVMEHVTSFILEKYPHIQAKDGSINDAACNVCRRVMDTFKTLMDDSKFKEDMEEMVDELFCPLLPKTFQGMCKMEINQIISTFFDILDTDLDVTIMCDFLGMCQDDNNSLHYTVQGMYSSFLASLTKMAEAALPALEKLQQIKTEQGDCALCEIMMGKMFSVLKNDNSRGKMVALGVKYCDLLTEPLSAHCKMFVGENTANFMDIVVHRLTPKMVCQSTAMCNAKQKRSADHATVQNPKDLLTILGAAAEEVKSNQPMPKKADTVLKITREHRAPWCDICEEVSSTVNAFIGSQELLRVAISVGDSVCMLMPTGLKYPCDTFVRTFFDEFLGDVSSFMTPDFVCGVSFKRFKSIPVLCFYRHAVP</sequence>
<dbReference type="PROSITE" id="PS50015">
    <property type="entry name" value="SAP_B"/>
    <property type="match status" value="5"/>
</dbReference>
<evidence type="ECO:0000313" key="4">
    <source>
        <dbReference type="EMBL" id="GFS20864.1"/>
    </source>
</evidence>
<dbReference type="GO" id="GO:0006665">
    <property type="term" value="P:sphingolipid metabolic process"/>
    <property type="evidence" value="ECO:0007669"/>
    <property type="project" value="InterPro"/>
</dbReference>
<protein>
    <submittedName>
        <fullName evidence="4">Proactivator polypeptide</fullName>
    </submittedName>
</protein>
<reference evidence="4 5" key="1">
    <citation type="journal article" date="2021" name="Elife">
        <title>Chloroplast acquisition without the gene transfer in kleptoplastic sea slugs, Plakobranchus ocellatus.</title>
        <authorList>
            <person name="Maeda T."/>
            <person name="Takahashi S."/>
            <person name="Yoshida T."/>
            <person name="Shimamura S."/>
            <person name="Takaki Y."/>
            <person name="Nagai Y."/>
            <person name="Toyoda A."/>
            <person name="Suzuki Y."/>
            <person name="Arimoto A."/>
            <person name="Ishii H."/>
            <person name="Satoh N."/>
            <person name="Nishiyama T."/>
            <person name="Hasebe M."/>
            <person name="Maruyama T."/>
            <person name="Minagawa J."/>
            <person name="Obokata J."/>
            <person name="Shigenobu S."/>
        </authorList>
    </citation>
    <scope>NUCLEOTIDE SEQUENCE [LARGE SCALE GENOMIC DNA]</scope>
</reference>
<feature type="domain" description="Saposin B-type" evidence="3">
    <location>
        <begin position="712"/>
        <end position="801"/>
    </location>
</feature>
<feature type="domain" description="Saposin B-type" evidence="3">
    <location>
        <begin position="320"/>
        <end position="402"/>
    </location>
</feature>
<dbReference type="InterPro" id="IPR011001">
    <property type="entry name" value="Saposin-like"/>
</dbReference>
<evidence type="ECO:0000256" key="2">
    <source>
        <dbReference type="ARBA" id="ARBA00023180"/>
    </source>
</evidence>